<evidence type="ECO:0000259" key="5">
    <source>
        <dbReference type="Pfam" id="PF02662"/>
    </source>
</evidence>
<reference evidence="6 7" key="1">
    <citation type="journal article" date="2013" name="Genome Announc.">
        <title>Draft Genome Sequence of Desulfotignum phosphitoxidans DSM 13687 Strain FiPS-3.</title>
        <authorList>
            <person name="Poehlein A."/>
            <person name="Daniel R."/>
            <person name="Simeonova D.D."/>
        </authorList>
    </citation>
    <scope>NUCLEOTIDE SEQUENCE [LARGE SCALE GENOMIC DNA]</scope>
    <source>
        <strain evidence="6 7">DSM 13687</strain>
    </source>
</reference>
<dbReference type="AlphaFoldDB" id="S0FXA5"/>
<dbReference type="EMBL" id="APJX01000005">
    <property type="protein sequence ID" value="EMS79365.1"/>
    <property type="molecule type" value="Genomic_DNA"/>
</dbReference>
<keyword evidence="2" id="KW-0560">Oxidoreductase</keyword>
<dbReference type="Pfam" id="PF02662">
    <property type="entry name" value="FlpD"/>
    <property type="match status" value="1"/>
</dbReference>
<evidence type="ECO:0000313" key="6">
    <source>
        <dbReference type="EMBL" id="EMS79365.1"/>
    </source>
</evidence>
<name>S0FXA5_9BACT</name>
<dbReference type="PATRIC" id="fig|1286635.3.peg.2767"/>
<dbReference type="GO" id="GO:0051536">
    <property type="term" value="F:iron-sulfur cluster binding"/>
    <property type="evidence" value="ECO:0007669"/>
    <property type="project" value="UniProtKB-KW"/>
</dbReference>
<sequence length="55" mass="6366">MMGNLLEHMGVDRDRIHFSWISSAEATKFVDVVKEISEKVRALGPNKKFVKDYNK</sequence>
<keyword evidence="3" id="KW-0408">Iron</keyword>
<organism evidence="6 7">
    <name type="scientific">Desulfotignum phosphitoxidans DSM 13687</name>
    <dbReference type="NCBI Taxonomy" id="1286635"/>
    <lineage>
        <taxon>Bacteria</taxon>
        <taxon>Pseudomonadati</taxon>
        <taxon>Thermodesulfobacteriota</taxon>
        <taxon>Desulfobacteria</taxon>
        <taxon>Desulfobacterales</taxon>
        <taxon>Desulfobacteraceae</taxon>
        <taxon>Desulfotignum</taxon>
    </lineage>
</organism>
<evidence type="ECO:0000256" key="1">
    <source>
        <dbReference type="ARBA" id="ARBA00022723"/>
    </source>
</evidence>
<evidence type="ECO:0000313" key="7">
    <source>
        <dbReference type="Proteomes" id="UP000014216"/>
    </source>
</evidence>
<feature type="domain" description="F420-non-reducing hydrogenase iron-sulfur subunit D" evidence="5">
    <location>
        <begin position="2"/>
        <end position="44"/>
    </location>
</feature>
<dbReference type="GO" id="GO:0016491">
    <property type="term" value="F:oxidoreductase activity"/>
    <property type="evidence" value="ECO:0007669"/>
    <property type="project" value="UniProtKB-KW"/>
</dbReference>
<proteinExistence type="predicted"/>
<gene>
    <name evidence="6" type="primary">mvhD2</name>
    <name evidence="6" type="ORF">Dpo_5c02920</name>
</gene>
<evidence type="ECO:0000256" key="2">
    <source>
        <dbReference type="ARBA" id="ARBA00023002"/>
    </source>
</evidence>
<accession>S0FXA5</accession>
<dbReference type="InterPro" id="IPR003813">
    <property type="entry name" value="MvhD/FlpD"/>
</dbReference>
<keyword evidence="4" id="KW-0411">Iron-sulfur</keyword>
<comment type="caution">
    <text evidence="6">The sequence shown here is derived from an EMBL/GenBank/DDBJ whole genome shotgun (WGS) entry which is preliminary data.</text>
</comment>
<keyword evidence="7" id="KW-1185">Reference proteome</keyword>
<evidence type="ECO:0000256" key="3">
    <source>
        <dbReference type="ARBA" id="ARBA00023004"/>
    </source>
</evidence>
<dbReference type="Proteomes" id="UP000014216">
    <property type="component" value="Unassembled WGS sequence"/>
</dbReference>
<protein>
    <submittedName>
        <fullName evidence="6">Methyl-viologen-reducing hydrogenase, delta subunit MvhD</fullName>
    </submittedName>
</protein>
<keyword evidence="1" id="KW-0479">Metal-binding</keyword>
<dbReference type="GO" id="GO:0046872">
    <property type="term" value="F:metal ion binding"/>
    <property type="evidence" value="ECO:0007669"/>
    <property type="project" value="UniProtKB-KW"/>
</dbReference>
<evidence type="ECO:0000256" key="4">
    <source>
        <dbReference type="ARBA" id="ARBA00023014"/>
    </source>
</evidence>